<keyword evidence="3" id="KW-1185">Reference proteome</keyword>
<keyword evidence="1" id="KW-0472">Membrane</keyword>
<sequence>MNLNLDIIKEEIEESDEQKSYEQKEKIQQLTIKDDMEFQNEQFIPDEILEDDCNRESNVENIQQMATVVLTGLGGFYSDQAIDYQESKPHQQQYRRLTIYSNFSQIFRQSEVEFDKLESQNHNLFENFSALLAWVILLYQTLNNAMIPAWIMTIPLDKYLRITWRFLIQSLFLIPLMMYEQRTGSLEVKLQYEIQYILKWENMRQLYYASLSPTIASAIFLFCFDYNYVATIFILGSQTNFWLSFCREKTQNHFIEKRGQIFSFFGFLLICIESLAMNKQGIPVIANNYINTSVFIQVPLLRLLIGSAVPFVSSYLLARCSEFNKRVRSSFPLYLSNYFIAIFVSFNIFIVAYFVDGISLDNNPNFGFFGLFTNQKFIEFFYTSLIIIIGIYICSVMTIKLFDPLILSIFNLLEPLISSIFCKFSGVQYYPDLLSYLGYFWLQFGQLLIILGQDWHKKQQDMNAKQNLQCKSSWSKKTL</sequence>
<organism evidence="2 3">
    <name type="scientific">Paramecium sonneborni</name>
    <dbReference type="NCBI Taxonomy" id="65129"/>
    <lineage>
        <taxon>Eukaryota</taxon>
        <taxon>Sar</taxon>
        <taxon>Alveolata</taxon>
        <taxon>Ciliophora</taxon>
        <taxon>Intramacronucleata</taxon>
        <taxon>Oligohymenophorea</taxon>
        <taxon>Peniculida</taxon>
        <taxon>Parameciidae</taxon>
        <taxon>Paramecium</taxon>
    </lineage>
</organism>
<keyword evidence="1" id="KW-1133">Transmembrane helix</keyword>
<dbReference type="AlphaFoldDB" id="A0A8S1QGZ5"/>
<feature type="transmembrane region" description="Helical" evidence="1">
    <location>
        <begin position="228"/>
        <end position="246"/>
    </location>
</feature>
<dbReference type="Proteomes" id="UP000692954">
    <property type="component" value="Unassembled WGS sequence"/>
</dbReference>
<accession>A0A8S1QGZ5</accession>
<feature type="transmembrane region" description="Helical" evidence="1">
    <location>
        <begin position="380"/>
        <end position="399"/>
    </location>
</feature>
<reference evidence="2" key="1">
    <citation type="submission" date="2021-01" db="EMBL/GenBank/DDBJ databases">
        <authorList>
            <consortium name="Genoscope - CEA"/>
            <person name="William W."/>
        </authorList>
    </citation>
    <scope>NUCLEOTIDE SEQUENCE</scope>
</reference>
<proteinExistence type="predicted"/>
<dbReference type="OrthoDB" id="312984at2759"/>
<gene>
    <name evidence="2" type="ORF">PSON_ATCC_30995.1.T1070061</name>
</gene>
<feature type="transmembrane region" description="Helical" evidence="1">
    <location>
        <begin position="406"/>
        <end position="427"/>
    </location>
</feature>
<keyword evidence="1" id="KW-0812">Transmembrane</keyword>
<feature type="transmembrane region" description="Helical" evidence="1">
    <location>
        <begin position="338"/>
        <end position="360"/>
    </location>
</feature>
<dbReference type="EMBL" id="CAJJDN010000107">
    <property type="protein sequence ID" value="CAD8114942.1"/>
    <property type="molecule type" value="Genomic_DNA"/>
</dbReference>
<name>A0A8S1QGZ5_9CILI</name>
<comment type="caution">
    <text evidence="2">The sequence shown here is derived from an EMBL/GenBank/DDBJ whole genome shotgun (WGS) entry which is preliminary data.</text>
</comment>
<feature type="transmembrane region" description="Helical" evidence="1">
    <location>
        <begin position="433"/>
        <end position="452"/>
    </location>
</feature>
<feature type="transmembrane region" description="Helical" evidence="1">
    <location>
        <begin position="162"/>
        <end position="179"/>
    </location>
</feature>
<evidence type="ECO:0000313" key="2">
    <source>
        <dbReference type="EMBL" id="CAD8114942.1"/>
    </source>
</evidence>
<feature type="transmembrane region" description="Helical" evidence="1">
    <location>
        <begin position="296"/>
        <end position="317"/>
    </location>
</feature>
<feature type="transmembrane region" description="Helical" evidence="1">
    <location>
        <begin position="206"/>
        <end position="222"/>
    </location>
</feature>
<feature type="transmembrane region" description="Helical" evidence="1">
    <location>
        <begin position="258"/>
        <end position="276"/>
    </location>
</feature>
<evidence type="ECO:0000313" key="3">
    <source>
        <dbReference type="Proteomes" id="UP000692954"/>
    </source>
</evidence>
<protein>
    <recommendedName>
        <fullName evidence="4">Transmembrane protein</fullName>
    </recommendedName>
</protein>
<evidence type="ECO:0000256" key="1">
    <source>
        <dbReference type="SAM" id="Phobius"/>
    </source>
</evidence>
<feature type="transmembrane region" description="Helical" evidence="1">
    <location>
        <begin position="124"/>
        <end position="142"/>
    </location>
</feature>
<evidence type="ECO:0008006" key="4">
    <source>
        <dbReference type="Google" id="ProtNLM"/>
    </source>
</evidence>